<dbReference type="EMBL" id="JASCZI010000567">
    <property type="protein sequence ID" value="MED6112458.1"/>
    <property type="molecule type" value="Genomic_DNA"/>
</dbReference>
<dbReference type="InterPro" id="IPR058594">
    <property type="entry name" value="PB1-like_dom_pln"/>
</dbReference>
<sequence>MDGVISLVYHYGRKLVTKDDGEVVYEMGSITEQADQDVDTLDVFAIRNFHRDIGKVVQAPIGCEDGISSSDSDDSTEDEVYIPKADEISNAAGDGVAEDAYDSHSDENESWVSLEMKTPPNSEEEDNIVESVMPVFKEGLTFGDV</sequence>
<keyword evidence="4" id="KW-1185">Reference proteome</keyword>
<comment type="caution">
    <text evidence="3">The sequence shown here is derived from an EMBL/GenBank/DDBJ whole genome shotgun (WGS) entry which is preliminary data.</text>
</comment>
<accession>A0ABU6QKV9</accession>
<dbReference type="Pfam" id="PF26130">
    <property type="entry name" value="PB1-like"/>
    <property type="match status" value="1"/>
</dbReference>
<organism evidence="3 4">
    <name type="scientific">Stylosanthes scabra</name>
    <dbReference type="NCBI Taxonomy" id="79078"/>
    <lineage>
        <taxon>Eukaryota</taxon>
        <taxon>Viridiplantae</taxon>
        <taxon>Streptophyta</taxon>
        <taxon>Embryophyta</taxon>
        <taxon>Tracheophyta</taxon>
        <taxon>Spermatophyta</taxon>
        <taxon>Magnoliopsida</taxon>
        <taxon>eudicotyledons</taxon>
        <taxon>Gunneridae</taxon>
        <taxon>Pentapetalae</taxon>
        <taxon>rosids</taxon>
        <taxon>fabids</taxon>
        <taxon>Fabales</taxon>
        <taxon>Fabaceae</taxon>
        <taxon>Papilionoideae</taxon>
        <taxon>50 kb inversion clade</taxon>
        <taxon>dalbergioids sensu lato</taxon>
        <taxon>Dalbergieae</taxon>
        <taxon>Pterocarpus clade</taxon>
        <taxon>Stylosanthes</taxon>
    </lineage>
</organism>
<gene>
    <name evidence="3" type="ORF">PIB30_061874</name>
</gene>
<evidence type="ECO:0000313" key="3">
    <source>
        <dbReference type="EMBL" id="MED6112458.1"/>
    </source>
</evidence>
<dbReference type="Proteomes" id="UP001341840">
    <property type="component" value="Unassembled WGS sequence"/>
</dbReference>
<proteinExistence type="predicted"/>
<feature type="domain" description="PB1-like" evidence="2">
    <location>
        <begin position="1"/>
        <end position="54"/>
    </location>
</feature>
<evidence type="ECO:0000256" key="1">
    <source>
        <dbReference type="SAM" id="MobiDB-lite"/>
    </source>
</evidence>
<name>A0ABU6QKV9_9FABA</name>
<protein>
    <recommendedName>
        <fullName evidence="2">PB1-like domain-containing protein</fullName>
    </recommendedName>
</protein>
<evidence type="ECO:0000259" key="2">
    <source>
        <dbReference type="Pfam" id="PF26130"/>
    </source>
</evidence>
<feature type="region of interest" description="Disordered" evidence="1">
    <location>
        <begin position="86"/>
        <end position="128"/>
    </location>
</feature>
<reference evidence="3 4" key="1">
    <citation type="journal article" date="2023" name="Plants (Basel)">
        <title>Bridging the Gap: Combining Genomics and Transcriptomics Approaches to Understand Stylosanthes scabra, an Orphan Legume from the Brazilian Caatinga.</title>
        <authorList>
            <person name="Ferreira-Neto J.R.C."/>
            <person name="da Silva M.D."/>
            <person name="Binneck E."/>
            <person name="de Melo N.F."/>
            <person name="da Silva R.H."/>
            <person name="de Melo A.L.T.M."/>
            <person name="Pandolfi V."/>
            <person name="Bustamante F.O."/>
            <person name="Brasileiro-Vidal A.C."/>
            <person name="Benko-Iseppon A.M."/>
        </authorList>
    </citation>
    <scope>NUCLEOTIDE SEQUENCE [LARGE SCALE GENOMIC DNA]</scope>
    <source>
        <tissue evidence="3">Leaves</tissue>
    </source>
</reference>
<evidence type="ECO:0000313" key="4">
    <source>
        <dbReference type="Proteomes" id="UP001341840"/>
    </source>
</evidence>